<feature type="region of interest" description="Disordered" evidence="1">
    <location>
        <begin position="628"/>
        <end position="738"/>
    </location>
</feature>
<dbReference type="SUPFAM" id="SSF49879">
    <property type="entry name" value="SMAD/FHA domain"/>
    <property type="match status" value="1"/>
</dbReference>
<feature type="region of interest" description="Disordered" evidence="1">
    <location>
        <begin position="507"/>
        <end position="526"/>
    </location>
</feature>
<feature type="compositionally biased region" description="Acidic residues" evidence="1">
    <location>
        <begin position="854"/>
        <end position="863"/>
    </location>
</feature>
<dbReference type="InterPro" id="IPR017956">
    <property type="entry name" value="AT_hook_DNA-bd_motif"/>
</dbReference>
<feature type="compositionally biased region" description="Polar residues" evidence="1">
    <location>
        <begin position="1082"/>
        <end position="1101"/>
    </location>
</feature>
<organism evidence="3 4">
    <name type="scientific">Brachionus plicatilis</name>
    <name type="common">Marine rotifer</name>
    <name type="synonym">Brachionus muelleri</name>
    <dbReference type="NCBI Taxonomy" id="10195"/>
    <lineage>
        <taxon>Eukaryota</taxon>
        <taxon>Metazoa</taxon>
        <taxon>Spiralia</taxon>
        <taxon>Gnathifera</taxon>
        <taxon>Rotifera</taxon>
        <taxon>Eurotatoria</taxon>
        <taxon>Monogononta</taxon>
        <taxon>Pseudotrocha</taxon>
        <taxon>Ploima</taxon>
        <taxon>Brachionidae</taxon>
        <taxon>Brachionus</taxon>
    </lineage>
</organism>
<feature type="compositionally biased region" description="Acidic residues" evidence="1">
    <location>
        <begin position="1067"/>
        <end position="1081"/>
    </location>
</feature>
<dbReference type="SMART" id="SM00240">
    <property type="entry name" value="FHA"/>
    <property type="match status" value="1"/>
</dbReference>
<dbReference type="Proteomes" id="UP000276133">
    <property type="component" value="Unassembled WGS sequence"/>
</dbReference>
<feature type="compositionally biased region" description="Basic and acidic residues" evidence="1">
    <location>
        <begin position="934"/>
        <end position="952"/>
    </location>
</feature>
<feature type="compositionally biased region" description="Basic and acidic residues" evidence="1">
    <location>
        <begin position="628"/>
        <end position="702"/>
    </location>
</feature>
<feature type="region of interest" description="Disordered" evidence="1">
    <location>
        <begin position="293"/>
        <end position="500"/>
    </location>
</feature>
<dbReference type="InterPro" id="IPR008984">
    <property type="entry name" value="SMAD_FHA_dom_sf"/>
</dbReference>
<feature type="compositionally biased region" description="Polar residues" evidence="1">
    <location>
        <begin position="11"/>
        <end position="29"/>
    </location>
</feature>
<feature type="compositionally biased region" description="Basic and acidic residues" evidence="1">
    <location>
        <begin position="469"/>
        <end position="500"/>
    </location>
</feature>
<dbReference type="PROSITE" id="PS50006">
    <property type="entry name" value="FHA_DOMAIN"/>
    <property type="match status" value="1"/>
</dbReference>
<feature type="compositionally biased region" description="Low complexity" evidence="1">
    <location>
        <begin position="797"/>
        <end position="809"/>
    </location>
</feature>
<comment type="caution">
    <text evidence="3">The sequence shown here is derived from an EMBL/GenBank/DDBJ whole genome shotgun (WGS) entry which is preliminary data.</text>
</comment>
<evidence type="ECO:0000313" key="4">
    <source>
        <dbReference type="Proteomes" id="UP000276133"/>
    </source>
</evidence>
<feature type="compositionally biased region" description="Basic and acidic residues" evidence="1">
    <location>
        <begin position="445"/>
        <end position="461"/>
    </location>
</feature>
<feature type="region of interest" description="Disordered" evidence="1">
    <location>
        <begin position="534"/>
        <end position="604"/>
    </location>
</feature>
<protein>
    <recommendedName>
        <fullName evidence="2">FHA domain-containing protein</fullName>
    </recommendedName>
</protein>
<feature type="domain" description="FHA" evidence="2">
    <location>
        <begin position="66"/>
        <end position="122"/>
    </location>
</feature>
<feature type="compositionally biased region" description="Basic and acidic residues" evidence="1">
    <location>
        <begin position="370"/>
        <end position="436"/>
    </location>
</feature>
<feature type="compositionally biased region" description="Basic and acidic residues" evidence="1">
    <location>
        <begin position="1"/>
        <end position="10"/>
    </location>
</feature>
<evidence type="ECO:0000256" key="1">
    <source>
        <dbReference type="SAM" id="MobiDB-lite"/>
    </source>
</evidence>
<feature type="compositionally biased region" description="Polar residues" evidence="1">
    <location>
        <begin position="1006"/>
        <end position="1022"/>
    </location>
</feature>
<dbReference type="GO" id="GO:0003677">
    <property type="term" value="F:DNA binding"/>
    <property type="evidence" value="ECO:0007669"/>
    <property type="project" value="InterPro"/>
</dbReference>
<sequence length="1101" mass="126690">MSDETQKLENQDTQIATLQIETNETSKQNGHTDENSKTPANMSNLCLKLISHVTKSTIFPLNIGSTTLGRSKSSDICLIHKSVSRNHGCIQVDLNKDPHELHQCVLIDQGSLNKTRLNNTELTKEDKTTLNINDQIEVGALKFKLEKMTDDQVAEQQLNRTSSIDLYEVASPSKTKPGLLEIQNTMEETMLIEDEKSQPFNEDTDPEDSNLDNTSCPDFRLHMSMSFINQSVVSNKSLVIPETMTVEQDESNDDSRDQQNINEPIHSDDFTQTLLVSDTNRDEPKTVLVDTQLQESETMIEEMKESQKKDEIEDVDQKEMDEKMIDGIKESQREDDIEDVDQKKESETTIEEIKESQKKDEMEDVDQNEVDEKMIEGIKESQRKDQIEDADQKEMDEKMIEGIKESQREDDIEDVDQKKESETTIEEMKESQKKDEMEDVDQNEVDEKMIEGIKEKMKESQMEDDIEDVDQKKESETMIDEMKESQKETEINIVDEKEMDGKMIEEMKESQKENKPEFVDQKEMNGKIIDEFKEVQKEEKTSENVGQKEDSEKVIGEIKESQKETEINNFDEKEMDGKMTEKMKESQREEKTSESVDLKEESEKVIDEMKESHKEEIMCENVYQKGDSEKLIDEMKEMQKKTEIKNVVEKMTDESKEEKKSENVDHQKDDGEEMKESSNEDKKTDEPKRRGRPKKSDSEPKKKSIGRPGLSSVTRLSREEEKAIPIDKNDQKESSDFEVKKYNCLNDESIIINDDDDDEIDLAKLKNQKNIILAEPDKLPDEIMIESTLMDTSVAEQTSQLSDTQSSQTVAPARRGKGRPRSIHTAKIQKSPAETKAEEKQRRRSTRISLPEREDTENIAEEASEQKPEAKIARRSSLRVRNTPNLVVRPKRGAQPLEEENGHEQRKRKSESVRKTLDTSHTEHEPKKRGRPRLVKEEDKLSPKPKPNDKEHSKVKKSRRAKKNDQSSDDEDNETLGNVKKMLRKQSAEAELSPKIFFNSKRRKTPNSSISQTPKATDNADTPSKKFKLHKAISSSDENLNDDVEDKAGQESGEATSDQPEQKVHPEEEEEEKEKVEEEEGSTSLPAVTTRHSNRTIRNQN</sequence>
<gene>
    <name evidence="3" type="ORF">BpHYR1_036593</name>
</gene>
<feature type="compositionally biased region" description="Basic and acidic residues" evidence="1">
    <location>
        <begin position="301"/>
        <end position="361"/>
    </location>
</feature>
<proteinExistence type="predicted"/>
<feature type="compositionally biased region" description="Basic residues" evidence="1">
    <location>
        <begin position="953"/>
        <end position="962"/>
    </location>
</feature>
<feature type="region of interest" description="Disordered" evidence="1">
    <location>
        <begin position="245"/>
        <end position="267"/>
    </location>
</feature>
<dbReference type="AlphaFoldDB" id="A0A3M7T380"/>
<dbReference type="EMBL" id="REGN01000361">
    <property type="protein sequence ID" value="RNA42492.1"/>
    <property type="molecule type" value="Genomic_DNA"/>
</dbReference>
<dbReference type="STRING" id="10195.A0A3M7T380"/>
<dbReference type="InterPro" id="IPR000253">
    <property type="entry name" value="FHA_dom"/>
</dbReference>
<reference evidence="3 4" key="1">
    <citation type="journal article" date="2018" name="Sci. Rep.">
        <title>Genomic signatures of local adaptation to the degree of environmental predictability in rotifers.</title>
        <authorList>
            <person name="Franch-Gras L."/>
            <person name="Hahn C."/>
            <person name="Garcia-Roger E.M."/>
            <person name="Carmona M.J."/>
            <person name="Serra M."/>
            <person name="Gomez A."/>
        </authorList>
    </citation>
    <scope>NUCLEOTIDE SEQUENCE [LARGE SCALE GENOMIC DNA]</scope>
    <source>
        <strain evidence="3">HYR1</strain>
    </source>
</reference>
<feature type="region of interest" description="Disordered" evidence="1">
    <location>
        <begin position="1"/>
        <end position="39"/>
    </location>
</feature>
<dbReference type="Gene3D" id="2.60.200.20">
    <property type="match status" value="1"/>
</dbReference>
<dbReference type="SMART" id="SM00384">
    <property type="entry name" value="AT_hook"/>
    <property type="match status" value="3"/>
</dbReference>
<keyword evidence="4" id="KW-1185">Reference proteome</keyword>
<dbReference type="OrthoDB" id="342264at2759"/>
<dbReference type="Pfam" id="PF00498">
    <property type="entry name" value="FHA"/>
    <property type="match status" value="1"/>
</dbReference>
<feature type="compositionally biased region" description="Basic and acidic residues" evidence="1">
    <location>
        <begin position="900"/>
        <end position="926"/>
    </location>
</feature>
<feature type="region of interest" description="Disordered" evidence="1">
    <location>
        <begin position="196"/>
        <end position="216"/>
    </location>
</feature>
<evidence type="ECO:0000313" key="3">
    <source>
        <dbReference type="EMBL" id="RNA42492.1"/>
    </source>
</evidence>
<dbReference type="CDD" id="cd00060">
    <property type="entry name" value="FHA"/>
    <property type="match status" value="1"/>
</dbReference>
<evidence type="ECO:0000259" key="2">
    <source>
        <dbReference type="PROSITE" id="PS50006"/>
    </source>
</evidence>
<name>A0A3M7T380_BRAPC</name>
<feature type="compositionally biased region" description="Basic residues" evidence="1">
    <location>
        <begin position="814"/>
        <end position="824"/>
    </location>
</feature>
<accession>A0A3M7T380</accession>
<feature type="compositionally biased region" description="Basic and acidic residues" evidence="1">
    <location>
        <begin position="716"/>
        <end position="738"/>
    </location>
</feature>
<feature type="region of interest" description="Disordered" evidence="1">
    <location>
        <begin position="790"/>
        <end position="1101"/>
    </location>
</feature>